<protein>
    <submittedName>
        <fullName evidence="14">Cytochrome P450 52A5</fullName>
    </submittedName>
</protein>
<evidence type="ECO:0000256" key="5">
    <source>
        <dbReference type="ARBA" id="ARBA00022692"/>
    </source>
</evidence>
<evidence type="ECO:0000256" key="12">
    <source>
        <dbReference type="RuleBase" id="RU000461"/>
    </source>
</evidence>
<keyword evidence="6 12" id="KW-0479">Metal-binding</keyword>
<accession>A0ABY2H192</accession>
<sequence>MDSGHIAFTLYVGVVVFCLFKFISHRINRAARQKRLSQEHGCQPIRIKYPHKDPILGIDVFIRNVKAVSKHNFLETVTRRHEEVGETYQLNMLGTVGTLDAKKKWWPHLPVPADPKHLDVSGIMTRDDEIIKTILSTRFKDYNLHEERKKALKPLLGHGIFSSDGLSWAHSRSLLRPQFARSQLMDLSMLESHVSCLMKLIPNGKEIELQELLLRFTMDMATDFLFGESTNSLLADQDGYHSNLEGFAESVQYAQDRIAMHMALGKWALLKPDPQFKHHVRVVHKFVDELVHKALHGNDQVSKKQPYILLRALVEDTQDPIRIRDEVINILIAGRDTTASLISNVFFLLSKRPELWSMLRNEVLTQFKDQPPAFEDITQCKYIRYTINEFPINSRVANCDTILPRGGGVDGKSPLFIPKGTPVIYNVFGLHRRQDVYGPDAEEFKPSRWESLRLSWEFLPFNGGPRICIGRIRVEQFALIEASYVLIRFLQLFETIGAKDDRPWQEKIALTVSSRNGVRVSFNRAK</sequence>
<organism evidence="14 15">
    <name type="scientific">Trichoderma ghanense</name>
    <dbReference type="NCBI Taxonomy" id="65468"/>
    <lineage>
        <taxon>Eukaryota</taxon>
        <taxon>Fungi</taxon>
        <taxon>Dikarya</taxon>
        <taxon>Ascomycota</taxon>
        <taxon>Pezizomycotina</taxon>
        <taxon>Sordariomycetes</taxon>
        <taxon>Hypocreomycetidae</taxon>
        <taxon>Hypocreales</taxon>
        <taxon>Hypocreaceae</taxon>
        <taxon>Trichoderma</taxon>
    </lineage>
</organism>
<evidence type="ECO:0000256" key="8">
    <source>
        <dbReference type="ARBA" id="ARBA00023002"/>
    </source>
</evidence>
<dbReference type="Gene3D" id="1.10.630.10">
    <property type="entry name" value="Cytochrome P450"/>
    <property type="match status" value="1"/>
</dbReference>
<gene>
    <name evidence="14" type="ORF">CCMA1212_006604</name>
</gene>
<comment type="cofactor">
    <cofactor evidence="1">
        <name>heme</name>
        <dbReference type="ChEBI" id="CHEBI:30413"/>
    </cofactor>
</comment>
<evidence type="ECO:0000256" key="4">
    <source>
        <dbReference type="ARBA" id="ARBA00022617"/>
    </source>
</evidence>
<evidence type="ECO:0000256" key="3">
    <source>
        <dbReference type="ARBA" id="ARBA00010617"/>
    </source>
</evidence>
<dbReference type="InterPro" id="IPR002974">
    <property type="entry name" value="Cyt_P450_E_CYP52_ascomycetes"/>
</dbReference>
<dbReference type="PRINTS" id="PR01239">
    <property type="entry name" value="EP450IICYP52"/>
</dbReference>
<keyword evidence="4 12" id="KW-0349">Heme</keyword>
<proteinExistence type="inferred from homology"/>
<evidence type="ECO:0000256" key="9">
    <source>
        <dbReference type="ARBA" id="ARBA00023004"/>
    </source>
</evidence>
<keyword evidence="9 12" id="KW-0408">Iron</keyword>
<dbReference type="PANTHER" id="PTHR24287">
    <property type="entry name" value="P450, PUTATIVE (EUROFUNG)-RELATED"/>
    <property type="match status" value="1"/>
</dbReference>
<dbReference type="GeneID" id="300578264"/>
<dbReference type="Pfam" id="PF00067">
    <property type="entry name" value="p450"/>
    <property type="match status" value="1"/>
</dbReference>
<keyword evidence="15" id="KW-1185">Reference proteome</keyword>
<dbReference type="RefSeq" id="XP_073557758.1">
    <property type="nucleotide sequence ID" value="XM_073703814.1"/>
</dbReference>
<keyword evidence="7 13" id="KW-1133">Transmembrane helix</keyword>
<comment type="subcellular location">
    <subcellularLocation>
        <location evidence="2">Membrane</location>
        <topology evidence="2">Single-pass membrane protein</topology>
    </subcellularLocation>
</comment>
<keyword evidence="5 13" id="KW-0812">Transmembrane</keyword>
<evidence type="ECO:0000256" key="13">
    <source>
        <dbReference type="SAM" id="Phobius"/>
    </source>
</evidence>
<evidence type="ECO:0000256" key="11">
    <source>
        <dbReference type="ARBA" id="ARBA00023136"/>
    </source>
</evidence>
<keyword evidence="8 12" id="KW-0560">Oxidoreductase</keyword>
<dbReference type="PRINTS" id="PR00464">
    <property type="entry name" value="EP450II"/>
</dbReference>
<evidence type="ECO:0000313" key="14">
    <source>
        <dbReference type="EMBL" id="TFB01557.1"/>
    </source>
</evidence>
<comment type="caution">
    <text evidence="14">The sequence shown here is derived from an EMBL/GenBank/DDBJ whole genome shotgun (WGS) entry which is preliminary data.</text>
</comment>
<evidence type="ECO:0000256" key="10">
    <source>
        <dbReference type="ARBA" id="ARBA00023033"/>
    </source>
</evidence>
<keyword evidence="11 13" id="KW-0472">Membrane</keyword>
<evidence type="ECO:0000313" key="15">
    <source>
        <dbReference type="Proteomes" id="UP001642720"/>
    </source>
</evidence>
<dbReference type="InterPro" id="IPR017972">
    <property type="entry name" value="Cyt_P450_CS"/>
</dbReference>
<evidence type="ECO:0000256" key="6">
    <source>
        <dbReference type="ARBA" id="ARBA00022723"/>
    </source>
</evidence>
<dbReference type="SUPFAM" id="SSF48264">
    <property type="entry name" value="Cytochrome P450"/>
    <property type="match status" value="1"/>
</dbReference>
<comment type="similarity">
    <text evidence="3 12">Belongs to the cytochrome P450 family.</text>
</comment>
<dbReference type="PROSITE" id="PS00086">
    <property type="entry name" value="CYTOCHROME_P450"/>
    <property type="match status" value="1"/>
</dbReference>
<dbReference type="InterPro" id="IPR047146">
    <property type="entry name" value="Cyt_P450_E_CYP52_fungi"/>
</dbReference>
<dbReference type="InterPro" id="IPR036396">
    <property type="entry name" value="Cyt_P450_sf"/>
</dbReference>
<evidence type="ECO:0000256" key="1">
    <source>
        <dbReference type="ARBA" id="ARBA00001971"/>
    </source>
</evidence>
<feature type="transmembrane region" description="Helical" evidence="13">
    <location>
        <begin position="6"/>
        <end position="24"/>
    </location>
</feature>
<reference evidence="14 15" key="1">
    <citation type="submission" date="2018-01" db="EMBL/GenBank/DDBJ databases">
        <title>Genome characterization of the sugarcane-associated fungus Trichoderma ghanense CCMA-1212 and their application in lignocelulose bioconversion.</title>
        <authorList>
            <person name="Steindorff A.S."/>
            <person name="Mendes T.D."/>
            <person name="Vilela E.S.D."/>
            <person name="Rodrigues D.S."/>
            <person name="Formighieri E.F."/>
            <person name="Melo I.S."/>
            <person name="Favaro L.C.L."/>
        </authorList>
    </citation>
    <scope>NUCLEOTIDE SEQUENCE [LARGE SCALE GENOMIC DNA]</scope>
    <source>
        <strain evidence="14 15">CCMA-1212</strain>
    </source>
</reference>
<name>A0ABY2H192_9HYPO</name>
<dbReference type="CDD" id="cd11063">
    <property type="entry name" value="CYP52"/>
    <property type="match status" value="1"/>
</dbReference>
<dbReference type="InterPro" id="IPR002402">
    <property type="entry name" value="Cyt_P450_E_grp-II"/>
</dbReference>
<dbReference type="Proteomes" id="UP001642720">
    <property type="component" value="Unassembled WGS sequence"/>
</dbReference>
<evidence type="ECO:0000256" key="7">
    <source>
        <dbReference type="ARBA" id="ARBA00022989"/>
    </source>
</evidence>
<dbReference type="PANTHER" id="PTHR24287:SF1">
    <property type="entry name" value="P450, PUTATIVE (EUROFUNG)-RELATED"/>
    <property type="match status" value="1"/>
</dbReference>
<dbReference type="EMBL" id="PPTA01000008">
    <property type="protein sequence ID" value="TFB01557.1"/>
    <property type="molecule type" value="Genomic_DNA"/>
</dbReference>
<evidence type="ECO:0000256" key="2">
    <source>
        <dbReference type="ARBA" id="ARBA00004167"/>
    </source>
</evidence>
<keyword evidence="10 12" id="KW-0503">Monooxygenase</keyword>
<dbReference type="InterPro" id="IPR001128">
    <property type="entry name" value="Cyt_P450"/>
</dbReference>